<evidence type="ECO:0000313" key="2">
    <source>
        <dbReference type="Proteomes" id="UP000828941"/>
    </source>
</evidence>
<name>A0ACB9KGD9_BAUVA</name>
<reference evidence="1 2" key="1">
    <citation type="journal article" date="2022" name="DNA Res.">
        <title>Chromosomal-level genome assembly of the orchid tree Bauhinia variegata (Leguminosae; Cercidoideae) supports the allotetraploid origin hypothesis of Bauhinia.</title>
        <authorList>
            <person name="Zhong Y."/>
            <person name="Chen Y."/>
            <person name="Zheng D."/>
            <person name="Pang J."/>
            <person name="Liu Y."/>
            <person name="Luo S."/>
            <person name="Meng S."/>
            <person name="Qian L."/>
            <person name="Wei D."/>
            <person name="Dai S."/>
            <person name="Zhou R."/>
        </authorList>
    </citation>
    <scope>NUCLEOTIDE SEQUENCE [LARGE SCALE GENOMIC DNA]</scope>
    <source>
        <strain evidence="1">BV-YZ2020</strain>
    </source>
</reference>
<keyword evidence="2" id="KW-1185">Reference proteome</keyword>
<evidence type="ECO:0000313" key="1">
    <source>
        <dbReference type="EMBL" id="KAI4296195.1"/>
    </source>
</evidence>
<organism evidence="1 2">
    <name type="scientific">Bauhinia variegata</name>
    <name type="common">Purple orchid tree</name>
    <name type="synonym">Phanera variegata</name>
    <dbReference type="NCBI Taxonomy" id="167791"/>
    <lineage>
        <taxon>Eukaryota</taxon>
        <taxon>Viridiplantae</taxon>
        <taxon>Streptophyta</taxon>
        <taxon>Embryophyta</taxon>
        <taxon>Tracheophyta</taxon>
        <taxon>Spermatophyta</taxon>
        <taxon>Magnoliopsida</taxon>
        <taxon>eudicotyledons</taxon>
        <taxon>Gunneridae</taxon>
        <taxon>Pentapetalae</taxon>
        <taxon>rosids</taxon>
        <taxon>fabids</taxon>
        <taxon>Fabales</taxon>
        <taxon>Fabaceae</taxon>
        <taxon>Cercidoideae</taxon>
        <taxon>Cercideae</taxon>
        <taxon>Bauhiniinae</taxon>
        <taxon>Bauhinia</taxon>
    </lineage>
</organism>
<sequence length="248" mass="28432">MPLRFHSMSLPISAYHLNLKYKLRKMNLKSLKHYYYFSFHINILHSQYPSTMEPAQALDFSSTVDTSRPFSSVKEAVAIFGERFLAGEIYPPKPFMDITTKQDTHSQMFSPSPMKPKEDNDNNNNKSAFSDTLKKLEAELEETKVELKLIKEREGETKVALATLNAELHKNISKLVQADQIRDNNEEKKRDQLIKDSQTLAQIMSLGENYGKRKVMKKKPIIPLVGDLFSKKKGSATTPLHASPFFYN</sequence>
<proteinExistence type="predicted"/>
<gene>
    <name evidence="1" type="ORF">L6164_036172</name>
</gene>
<accession>A0ACB9KGD9</accession>
<dbReference type="EMBL" id="CM039439">
    <property type="protein sequence ID" value="KAI4296195.1"/>
    <property type="molecule type" value="Genomic_DNA"/>
</dbReference>
<comment type="caution">
    <text evidence="1">The sequence shown here is derived from an EMBL/GenBank/DDBJ whole genome shotgun (WGS) entry which is preliminary data.</text>
</comment>
<protein>
    <submittedName>
        <fullName evidence="1">Uncharacterized protein</fullName>
    </submittedName>
</protein>
<dbReference type="Proteomes" id="UP000828941">
    <property type="component" value="Chromosome 14"/>
</dbReference>